<dbReference type="EMBL" id="CAJVPJ010000912">
    <property type="protein sequence ID" value="CAG8564928.1"/>
    <property type="molecule type" value="Genomic_DNA"/>
</dbReference>
<evidence type="ECO:0000313" key="2">
    <source>
        <dbReference type="EMBL" id="CAG8564928.1"/>
    </source>
</evidence>
<dbReference type="Gene3D" id="3.30.200.20">
    <property type="entry name" value="Phosphorylase Kinase, domain 1"/>
    <property type="match status" value="1"/>
</dbReference>
<dbReference type="InterPro" id="IPR011009">
    <property type="entry name" value="Kinase-like_dom_sf"/>
</dbReference>
<feature type="non-terminal residue" evidence="2">
    <location>
        <position position="77"/>
    </location>
</feature>
<proteinExistence type="predicted"/>
<comment type="caution">
    <text evidence="2">The sequence shown here is derived from an EMBL/GenBank/DDBJ whole genome shotgun (WGS) entry which is preliminary data.</text>
</comment>
<protein>
    <submittedName>
        <fullName evidence="2">9073_t:CDS:1</fullName>
    </submittedName>
</protein>
<reference evidence="2" key="1">
    <citation type="submission" date="2021-06" db="EMBL/GenBank/DDBJ databases">
        <authorList>
            <person name="Kallberg Y."/>
            <person name="Tangrot J."/>
            <person name="Rosling A."/>
        </authorList>
    </citation>
    <scope>NUCLEOTIDE SEQUENCE</scope>
    <source>
        <strain evidence="2">IA702</strain>
    </source>
</reference>
<dbReference type="PROSITE" id="PS00107">
    <property type="entry name" value="PROTEIN_KINASE_ATP"/>
    <property type="match status" value="1"/>
</dbReference>
<evidence type="ECO:0000313" key="3">
    <source>
        <dbReference type="Proteomes" id="UP000789572"/>
    </source>
</evidence>
<dbReference type="SUPFAM" id="SSF56112">
    <property type="entry name" value="Protein kinase-like (PK-like)"/>
    <property type="match status" value="1"/>
</dbReference>
<dbReference type="Proteomes" id="UP000789572">
    <property type="component" value="Unassembled WGS sequence"/>
</dbReference>
<name>A0A9N9BEB6_9GLOM</name>
<keyword evidence="1" id="KW-0547">Nucleotide-binding</keyword>
<keyword evidence="3" id="KW-1185">Reference proteome</keyword>
<sequence>MSTNVNEQWLKRSITEQYIRYYEYENLTNRDIIGRGGYAVVYKATVKQCDIEIAIKQLLPFPPSVGKEEIYSIFVRE</sequence>
<accession>A0A9N9BEB6</accession>
<organism evidence="2 3">
    <name type="scientific">Paraglomus occultum</name>
    <dbReference type="NCBI Taxonomy" id="144539"/>
    <lineage>
        <taxon>Eukaryota</taxon>
        <taxon>Fungi</taxon>
        <taxon>Fungi incertae sedis</taxon>
        <taxon>Mucoromycota</taxon>
        <taxon>Glomeromycotina</taxon>
        <taxon>Glomeromycetes</taxon>
        <taxon>Paraglomerales</taxon>
        <taxon>Paraglomeraceae</taxon>
        <taxon>Paraglomus</taxon>
    </lineage>
</organism>
<feature type="binding site" evidence="1">
    <location>
        <position position="56"/>
    </location>
    <ligand>
        <name>ATP</name>
        <dbReference type="ChEBI" id="CHEBI:30616"/>
    </ligand>
</feature>
<dbReference type="AlphaFoldDB" id="A0A9N9BEB6"/>
<keyword evidence="1" id="KW-0067">ATP-binding</keyword>
<evidence type="ECO:0000256" key="1">
    <source>
        <dbReference type="PROSITE-ProRule" id="PRU10141"/>
    </source>
</evidence>
<gene>
    <name evidence="2" type="ORF">POCULU_LOCUS5696</name>
</gene>
<dbReference type="GO" id="GO:0005524">
    <property type="term" value="F:ATP binding"/>
    <property type="evidence" value="ECO:0007669"/>
    <property type="project" value="UniProtKB-UniRule"/>
</dbReference>
<dbReference type="InterPro" id="IPR017441">
    <property type="entry name" value="Protein_kinase_ATP_BS"/>
</dbReference>
<dbReference type="OrthoDB" id="2326258at2759"/>